<evidence type="ECO:0000256" key="1">
    <source>
        <dbReference type="SAM" id="Coils"/>
    </source>
</evidence>
<evidence type="ECO:0000256" key="2">
    <source>
        <dbReference type="SAM" id="MobiDB-lite"/>
    </source>
</evidence>
<evidence type="ECO:0000313" key="4">
    <source>
        <dbReference type="EMBL" id="KVK76738.1"/>
    </source>
</evidence>
<protein>
    <submittedName>
        <fullName evidence="4">Flagellar hook-length control protein FliK</fullName>
    </submittedName>
</protein>
<feature type="compositionally biased region" description="Basic residues" evidence="2">
    <location>
        <begin position="10"/>
        <end position="23"/>
    </location>
</feature>
<keyword evidence="4" id="KW-0966">Cell projection</keyword>
<keyword evidence="3" id="KW-0472">Membrane</keyword>
<feature type="compositionally biased region" description="Low complexity" evidence="2">
    <location>
        <begin position="24"/>
        <end position="45"/>
    </location>
</feature>
<feature type="compositionally biased region" description="Basic and acidic residues" evidence="2">
    <location>
        <begin position="229"/>
        <end position="245"/>
    </location>
</feature>
<keyword evidence="4" id="KW-0282">Flagellum</keyword>
<dbReference type="EMBL" id="LOYH01000084">
    <property type="protein sequence ID" value="KVK76738.1"/>
    <property type="molecule type" value="Genomic_DNA"/>
</dbReference>
<evidence type="ECO:0000256" key="3">
    <source>
        <dbReference type="SAM" id="Phobius"/>
    </source>
</evidence>
<accession>A0A103ZBA8</accession>
<feature type="transmembrane region" description="Helical" evidence="3">
    <location>
        <begin position="394"/>
        <end position="411"/>
    </location>
</feature>
<feature type="coiled-coil region" evidence="1">
    <location>
        <begin position="416"/>
        <end position="464"/>
    </location>
</feature>
<dbReference type="Proteomes" id="UP000069001">
    <property type="component" value="Unassembled WGS sequence"/>
</dbReference>
<keyword evidence="3" id="KW-1133">Transmembrane helix</keyword>
<name>A0A103ZBA8_BURCE</name>
<feature type="compositionally biased region" description="Low complexity" evidence="2">
    <location>
        <begin position="299"/>
        <end position="317"/>
    </location>
</feature>
<proteinExistence type="predicted"/>
<keyword evidence="1" id="KW-0175">Coiled coil</keyword>
<dbReference type="AlphaFoldDB" id="A0A103ZBA8"/>
<comment type="caution">
    <text evidence="4">The sequence shown here is derived from an EMBL/GenBank/DDBJ whole genome shotgun (WGS) entry which is preliminary data.</text>
</comment>
<keyword evidence="3" id="KW-0812">Transmembrane</keyword>
<reference evidence="4 5" key="1">
    <citation type="submission" date="2015-11" db="EMBL/GenBank/DDBJ databases">
        <title>Expanding the genomic diversity of Burkholderia species for the development of highly accurate diagnostics.</title>
        <authorList>
            <person name="Sahl J."/>
            <person name="Keim P."/>
            <person name="Wagner D."/>
        </authorList>
    </citation>
    <scope>NUCLEOTIDE SEQUENCE [LARGE SCALE GENOMIC DNA]</scope>
    <source>
        <strain evidence="4 5">MSMB1302</strain>
    </source>
</reference>
<feature type="region of interest" description="Disordered" evidence="2">
    <location>
        <begin position="1"/>
        <end position="77"/>
    </location>
</feature>
<gene>
    <name evidence="4" type="ORF">WS90_02840</name>
</gene>
<keyword evidence="4" id="KW-0969">Cilium</keyword>
<feature type="region of interest" description="Disordered" evidence="2">
    <location>
        <begin position="197"/>
        <end position="319"/>
    </location>
</feature>
<evidence type="ECO:0000313" key="5">
    <source>
        <dbReference type="Proteomes" id="UP000069001"/>
    </source>
</evidence>
<feature type="compositionally biased region" description="Low complexity" evidence="2">
    <location>
        <begin position="275"/>
        <end position="289"/>
    </location>
</feature>
<sequence>MTESVSSPRSRSRANRSSARSRQRSAAAAGSTSARATARSGSAPSGDASRDERTLDLFGDPVFEPGERAPVAARDEAGAQADAAVDIADDVASGRQPALDGFGAREEAGAAAHEDAAEGAATAEVATAAHDVSVPGGGEVAGVDVVPASAAVAMTAVDIPLADGVAVKAVDVPVAGGVATKAADVPAADAVTMAATKPQAADGAAAKPTETQATGGEAGKAVVVAAAVKSREGRSSGDAVKERRASSGGKRRATAGASDATAEPSAPVVTSVDTAPEAAASSLAPHAASTVEPQTSARPAKPANAANTANTANTAKTVDTVPQHDATASAVTPPMASAASFVTKPSAERAQPAAPAFDPDTHLRPLTDRLAALQADVDGLTRTADREMRRVNRLLLALAVVVLAGLVALVLQTRQIAHLKQDVATKQQRIDRLAADLSTQQATLMTLEEHHEALLSQVDRLQRSANREAAVAKRARRTR</sequence>
<dbReference type="RefSeq" id="WP_059731540.1">
    <property type="nucleotide sequence ID" value="NZ_LOYH01000084.1"/>
</dbReference>
<organism evidence="4 5">
    <name type="scientific">Burkholderia cepacia</name>
    <name type="common">Pseudomonas cepacia</name>
    <dbReference type="NCBI Taxonomy" id="292"/>
    <lineage>
        <taxon>Bacteria</taxon>
        <taxon>Pseudomonadati</taxon>
        <taxon>Pseudomonadota</taxon>
        <taxon>Betaproteobacteria</taxon>
        <taxon>Burkholderiales</taxon>
        <taxon>Burkholderiaceae</taxon>
        <taxon>Burkholderia</taxon>
        <taxon>Burkholderia cepacia complex</taxon>
    </lineage>
</organism>